<dbReference type="NCBIfam" id="TIGR00715">
    <property type="entry name" value="precor6x_red"/>
    <property type="match status" value="1"/>
</dbReference>
<name>A0A1E5QR74_9CYAN</name>
<dbReference type="PANTHER" id="PTHR36925:SF1">
    <property type="entry name" value="COBALT-PRECORRIN-6A REDUCTASE"/>
    <property type="match status" value="1"/>
</dbReference>
<dbReference type="Pfam" id="PF02571">
    <property type="entry name" value="CbiJ"/>
    <property type="match status" value="1"/>
</dbReference>
<gene>
    <name evidence="4" type="ORF">BH720_00440</name>
</gene>
<reference evidence="4" key="1">
    <citation type="submission" date="2016-09" db="EMBL/GenBank/DDBJ databases">
        <title>Draft genome of thermotolerant cyanobacterium Desertifilum sp. strain IPPAS B-1220.</title>
        <authorList>
            <person name="Sinetova M.A."/>
            <person name="Bolakhan K."/>
            <person name="Zayadan B.K."/>
            <person name="Mironov K.S."/>
            <person name="Ustinova V."/>
            <person name="Kupriyanova E.V."/>
            <person name="Sidorov R.A."/>
            <person name="Skrypnik A.N."/>
            <person name="Gogoleva N.E."/>
            <person name="Gogolev Y.V."/>
            <person name="Los D.A."/>
        </authorList>
    </citation>
    <scope>NUCLEOTIDE SEQUENCE [LARGE SCALE GENOMIC DNA]</scope>
    <source>
        <strain evidence="4">IPPAS B-1220</strain>
    </source>
</reference>
<dbReference type="OrthoDB" id="9780707at2"/>
<dbReference type="RefSeq" id="WP_069965175.1">
    <property type="nucleotide sequence ID" value="NZ_CM124774.1"/>
</dbReference>
<sequence length="254" mass="27612">MSDRKRVLILGGTKDATELATRIAEIPGVEAIASLAGRTHQPRGVFKNTRIGGFGGVAGLTDYLQEQQIEALIDATHPFAAQISFNAATAAAVVGIPHLMLVRPAWERTEGDRWIEVDAHEAAAAQLPNLAQRIFLAIGRQELATFAHLQNLWFLMRTIDPPQPDAPVPPGKLLRERGPFSLDHERSLLQQYEIGAIVSKNSGGDATYAKIIAARELALPVVMIQRSPLPPGDTVTDVESALAWLKNTLLQLKK</sequence>
<dbReference type="AlphaFoldDB" id="A0A1E5QR74"/>
<dbReference type="GO" id="GO:0009236">
    <property type="term" value="P:cobalamin biosynthetic process"/>
    <property type="evidence" value="ECO:0007669"/>
    <property type="project" value="UniProtKB-UniPathway"/>
</dbReference>
<organism evidence="4">
    <name type="scientific">Desertifilum tharense IPPAS B-1220</name>
    <dbReference type="NCBI Taxonomy" id="1781255"/>
    <lineage>
        <taxon>Bacteria</taxon>
        <taxon>Bacillati</taxon>
        <taxon>Cyanobacteriota</taxon>
        <taxon>Cyanophyceae</taxon>
        <taxon>Desertifilales</taxon>
        <taxon>Desertifilaceae</taxon>
        <taxon>Desertifilum</taxon>
    </lineage>
</organism>
<evidence type="ECO:0000313" key="4">
    <source>
        <dbReference type="EMBL" id="OEJ77179.1"/>
    </source>
</evidence>
<keyword evidence="3" id="KW-0560">Oxidoreductase</keyword>
<dbReference type="UniPathway" id="UPA00148"/>
<evidence type="ECO:0000256" key="1">
    <source>
        <dbReference type="ARBA" id="ARBA00004953"/>
    </source>
</evidence>
<dbReference type="EMBL" id="MJGC01000010">
    <property type="protein sequence ID" value="OEJ77179.1"/>
    <property type="molecule type" value="Genomic_DNA"/>
</dbReference>
<keyword evidence="2" id="KW-0169">Cobalamin biosynthesis</keyword>
<dbReference type="NCBIfam" id="NF005968">
    <property type="entry name" value="PRK08057.1-2"/>
    <property type="match status" value="1"/>
</dbReference>
<comment type="pathway">
    <text evidence="1">Cofactor biosynthesis; adenosylcobalamin biosynthesis.</text>
</comment>
<dbReference type="PANTHER" id="PTHR36925">
    <property type="entry name" value="COBALT-PRECORRIN-6A REDUCTASE"/>
    <property type="match status" value="1"/>
</dbReference>
<dbReference type="GO" id="GO:0016994">
    <property type="term" value="F:precorrin-6A reductase activity"/>
    <property type="evidence" value="ECO:0007669"/>
    <property type="project" value="InterPro"/>
</dbReference>
<accession>A0A1E5QR74</accession>
<dbReference type="STRING" id="1781255.BH720_00440"/>
<dbReference type="InterPro" id="IPR003723">
    <property type="entry name" value="Precorrin-6x_reduct"/>
</dbReference>
<dbReference type="PROSITE" id="PS51014">
    <property type="entry name" value="COBK_CBIJ"/>
    <property type="match status" value="1"/>
</dbReference>
<proteinExistence type="predicted"/>
<evidence type="ECO:0000256" key="3">
    <source>
        <dbReference type="ARBA" id="ARBA00023002"/>
    </source>
</evidence>
<evidence type="ECO:0000256" key="2">
    <source>
        <dbReference type="ARBA" id="ARBA00022573"/>
    </source>
</evidence>
<protein>
    <submittedName>
        <fullName evidence="4">Cobalt-precorrin-6A reductase</fullName>
    </submittedName>
</protein>
<comment type="caution">
    <text evidence="4">The sequence shown here is derived from an EMBL/GenBank/DDBJ whole genome shotgun (WGS) entry which is preliminary data.</text>
</comment>